<keyword evidence="9" id="KW-1185">Reference proteome</keyword>
<keyword evidence="3" id="KW-0813">Transport</keyword>
<keyword evidence="5" id="KW-0653">Protein transport</keyword>
<evidence type="ECO:0000256" key="4">
    <source>
        <dbReference type="ARBA" id="ARBA00022737"/>
    </source>
</evidence>
<keyword evidence="6" id="KW-0472">Membrane</keyword>
<dbReference type="GO" id="GO:0043195">
    <property type="term" value="C:terminal bouton"/>
    <property type="evidence" value="ECO:0007669"/>
    <property type="project" value="TreeGrafter"/>
</dbReference>
<dbReference type="GO" id="GO:0030123">
    <property type="term" value="C:AP-3 adaptor complex"/>
    <property type="evidence" value="ECO:0007669"/>
    <property type="project" value="InterPro"/>
</dbReference>
<reference evidence="8" key="1">
    <citation type="submission" date="2025-08" db="UniProtKB">
        <authorList>
            <consortium name="Ensembl"/>
        </authorList>
    </citation>
    <scope>IDENTIFICATION</scope>
</reference>
<feature type="domain" description="Clathrin/coatomer adaptor adaptin-like N-terminal" evidence="7">
    <location>
        <begin position="85"/>
        <end position="171"/>
    </location>
</feature>
<dbReference type="Pfam" id="PF01602">
    <property type="entry name" value="Adaptin_N"/>
    <property type="match status" value="1"/>
</dbReference>
<dbReference type="GO" id="GO:0048490">
    <property type="term" value="P:anterograde synaptic vesicle transport"/>
    <property type="evidence" value="ECO:0007669"/>
    <property type="project" value="TreeGrafter"/>
</dbReference>
<protein>
    <recommendedName>
        <fullName evidence="7">Clathrin/coatomer adaptor adaptin-like N-terminal domain-containing protein</fullName>
    </recommendedName>
</protein>
<keyword evidence="4" id="KW-0677">Repeat</keyword>
<dbReference type="GO" id="GO:0006896">
    <property type="term" value="P:Golgi to vacuole transport"/>
    <property type="evidence" value="ECO:0007669"/>
    <property type="project" value="TreeGrafter"/>
</dbReference>
<dbReference type="GO" id="GO:0048499">
    <property type="term" value="P:synaptic vesicle membrane organization"/>
    <property type="evidence" value="ECO:0007669"/>
    <property type="project" value="TreeGrafter"/>
</dbReference>
<dbReference type="AlphaFoldDB" id="A0A8C4QZZ1"/>
<dbReference type="OMA" id="KFMFKRI"/>
<dbReference type="SUPFAM" id="SSF48371">
    <property type="entry name" value="ARM repeat"/>
    <property type="match status" value="1"/>
</dbReference>
<dbReference type="GO" id="GO:1904115">
    <property type="term" value="C:axon cytoplasm"/>
    <property type="evidence" value="ECO:0007669"/>
    <property type="project" value="GOC"/>
</dbReference>
<dbReference type="Proteomes" id="UP000694388">
    <property type="component" value="Unplaced"/>
</dbReference>
<evidence type="ECO:0000313" key="9">
    <source>
        <dbReference type="Proteomes" id="UP000694388"/>
    </source>
</evidence>
<dbReference type="GO" id="GO:0098830">
    <property type="term" value="C:presynaptic endosome"/>
    <property type="evidence" value="ECO:0007669"/>
    <property type="project" value="TreeGrafter"/>
</dbReference>
<dbReference type="GeneTree" id="ENSGT00550000075067"/>
<dbReference type="InterPro" id="IPR016024">
    <property type="entry name" value="ARM-type_fold"/>
</dbReference>
<organism evidence="8 9">
    <name type="scientific">Eptatretus burgeri</name>
    <name type="common">Inshore hagfish</name>
    <dbReference type="NCBI Taxonomy" id="7764"/>
    <lineage>
        <taxon>Eukaryota</taxon>
        <taxon>Metazoa</taxon>
        <taxon>Chordata</taxon>
        <taxon>Craniata</taxon>
        <taxon>Vertebrata</taxon>
        <taxon>Cyclostomata</taxon>
        <taxon>Myxini</taxon>
        <taxon>Myxiniformes</taxon>
        <taxon>Myxinidae</taxon>
        <taxon>Eptatretinae</taxon>
        <taxon>Eptatretus</taxon>
    </lineage>
</organism>
<dbReference type="GO" id="GO:0006623">
    <property type="term" value="P:protein targeting to vacuole"/>
    <property type="evidence" value="ECO:0007669"/>
    <property type="project" value="TreeGrafter"/>
</dbReference>
<dbReference type="PANTHER" id="PTHR22781">
    <property type="entry name" value="DELTA ADAPTIN-RELATED"/>
    <property type="match status" value="1"/>
</dbReference>
<dbReference type="GO" id="GO:0098943">
    <property type="term" value="P:neurotransmitter receptor transport, postsynaptic endosome to lysosome"/>
    <property type="evidence" value="ECO:0007669"/>
    <property type="project" value="TreeGrafter"/>
</dbReference>
<evidence type="ECO:0000313" key="8">
    <source>
        <dbReference type="Ensembl" id="ENSEBUP00000021729.1"/>
    </source>
</evidence>
<accession>A0A8C4QZZ1</accession>
<proteinExistence type="inferred from homology"/>
<comment type="subcellular location">
    <subcellularLocation>
        <location evidence="1">Endomembrane system</location>
        <topology evidence="1">Peripheral membrane protein</topology>
    </subcellularLocation>
</comment>
<evidence type="ECO:0000256" key="1">
    <source>
        <dbReference type="ARBA" id="ARBA00004184"/>
    </source>
</evidence>
<evidence type="ECO:0000259" key="7">
    <source>
        <dbReference type="Pfam" id="PF01602"/>
    </source>
</evidence>
<sequence>MFRPSIYYVRTGGRGSSVAQRLCPACPRLGRSSLVLLSPRDASLVPGTNTPAAMALRIVKGSLDRMFDKNLQDLVRGIRNHKDDESKYVAQCIDEVKQELKQDNIAVKANAIAKLNYLQMLGYDIGWAAFNTIEVMSSPKFAHKRTGYLAAAQSFHEGTDVLMLTTNLIRKVRHSLFMVNLVLYCKLSFGV</sequence>
<evidence type="ECO:0000256" key="5">
    <source>
        <dbReference type="ARBA" id="ARBA00022927"/>
    </source>
</evidence>
<dbReference type="GO" id="GO:0010008">
    <property type="term" value="C:endosome membrane"/>
    <property type="evidence" value="ECO:0007669"/>
    <property type="project" value="TreeGrafter"/>
</dbReference>
<dbReference type="InterPro" id="IPR017105">
    <property type="entry name" value="AP3_complex_dsu"/>
</dbReference>
<evidence type="ECO:0000256" key="6">
    <source>
        <dbReference type="ARBA" id="ARBA00023136"/>
    </source>
</evidence>
<reference evidence="8" key="2">
    <citation type="submission" date="2025-09" db="UniProtKB">
        <authorList>
            <consortium name="Ensembl"/>
        </authorList>
    </citation>
    <scope>IDENTIFICATION</scope>
</reference>
<dbReference type="InterPro" id="IPR002553">
    <property type="entry name" value="Clathrin/coatomer_adapt-like_N"/>
</dbReference>
<evidence type="ECO:0000256" key="3">
    <source>
        <dbReference type="ARBA" id="ARBA00022448"/>
    </source>
</evidence>
<comment type="similarity">
    <text evidence="2">Belongs to the adaptor complexes large subunit family.</text>
</comment>
<dbReference type="FunFam" id="1.25.10.10:FF:001926">
    <property type="entry name" value="Uncharacterized protein"/>
    <property type="match status" value="1"/>
</dbReference>
<evidence type="ECO:0000256" key="2">
    <source>
        <dbReference type="ARBA" id="ARBA00006613"/>
    </source>
</evidence>
<name>A0A8C4QZZ1_EPTBU</name>
<dbReference type="PANTHER" id="PTHR22781:SF12">
    <property type="entry name" value="AP-3 COMPLEX SUBUNIT DELTA-1"/>
    <property type="match status" value="1"/>
</dbReference>
<dbReference type="Ensembl" id="ENSEBUT00000022305.1">
    <property type="protein sequence ID" value="ENSEBUP00000021729.1"/>
    <property type="gene ID" value="ENSEBUG00000013410.1"/>
</dbReference>
<dbReference type="Gene3D" id="1.25.10.10">
    <property type="entry name" value="Leucine-rich Repeat Variant"/>
    <property type="match status" value="1"/>
</dbReference>
<dbReference type="GO" id="GO:0016182">
    <property type="term" value="P:synaptic vesicle budding from endosome"/>
    <property type="evidence" value="ECO:0007669"/>
    <property type="project" value="TreeGrafter"/>
</dbReference>
<dbReference type="InterPro" id="IPR011989">
    <property type="entry name" value="ARM-like"/>
</dbReference>